<protein>
    <submittedName>
        <fullName evidence="1">Uncharacterized protein</fullName>
    </submittedName>
</protein>
<gene>
    <name evidence="1" type="ORF">MRB53_005357</name>
</gene>
<sequence>MMQDQSNPNAGATRREEANQLQLQEVIWPCSYCPKTFKSSNALGGHQNSHRQERDRRLKTTDGAGQFSSSPVLLSIRPPLPPSIPIPPISRHAFQFHHGLQPTYPYGLSHGPAPGFAPDSRYGSTSRPWVKPEFKDRLGPWLTLGLPGLESEDRHGPETNLGLMVGVGSRQGPGPNMAHLGQVGSMVGPTPQGGSGEPSEATSISTAGSETRAEVRSAEMDLDLKL</sequence>
<proteinExistence type="predicted"/>
<comment type="caution">
    <text evidence="1">The sequence shown here is derived from an EMBL/GenBank/DDBJ whole genome shotgun (WGS) entry which is preliminary data.</text>
</comment>
<evidence type="ECO:0000313" key="2">
    <source>
        <dbReference type="Proteomes" id="UP001234297"/>
    </source>
</evidence>
<dbReference type="Proteomes" id="UP001234297">
    <property type="component" value="Chromosome 2"/>
</dbReference>
<name>A0ACC2MDA7_PERAE</name>
<reference evidence="1 2" key="1">
    <citation type="journal article" date="2022" name="Hortic Res">
        <title>A haplotype resolved chromosomal level avocado genome allows analysis of novel avocado genes.</title>
        <authorList>
            <person name="Nath O."/>
            <person name="Fletcher S.J."/>
            <person name="Hayward A."/>
            <person name="Shaw L.M."/>
            <person name="Masouleh A.K."/>
            <person name="Furtado A."/>
            <person name="Henry R.J."/>
            <person name="Mitter N."/>
        </authorList>
    </citation>
    <scope>NUCLEOTIDE SEQUENCE [LARGE SCALE GENOMIC DNA]</scope>
    <source>
        <strain evidence="2">cv. Hass</strain>
    </source>
</reference>
<keyword evidence="2" id="KW-1185">Reference proteome</keyword>
<dbReference type="EMBL" id="CM056810">
    <property type="protein sequence ID" value="KAJ8643609.1"/>
    <property type="molecule type" value="Genomic_DNA"/>
</dbReference>
<accession>A0ACC2MDA7</accession>
<evidence type="ECO:0000313" key="1">
    <source>
        <dbReference type="EMBL" id="KAJ8643609.1"/>
    </source>
</evidence>
<organism evidence="1 2">
    <name type="scientific">Persea americana</name>
    <name type="common">Avocado</name>
    <dbReference type="NCBI Taxonomy" id="3435"/>
    <lineage>
        <taxon>Eukaryota</taxon>
        <taxon>Viridiplantae</taxon>
        <taxon>Streptophyta</taxon>
        <taxon>Embryophyta</taxon>
        <taxon>Tracheophyta</taxon>
        <taxon>Spermatophyta</taxon>
        <taxon>Magnoliopsida</taxon>
        <taxon>Magnoliidae</taxon>
        <taxon>Laurales</taxon>
        <taxon>Lauraceae</taxon>
        <taxon>Persea</taxon>
    </lineage>
</organism>